<dbReference type="Gene3D" id="3.50.50.60">
    <property type="entry name" value="FAD/NAD(P)-binding domain"/>
    <property type="match status" value="1"/>
</dbReference>
<evidence type="ECO:0000313" key="3">
    <source>
        <dbReference type="Proteomes" id="UP001157109"/>
    </source>
</evidence>
<dbReference type="PANTHER" id="PTHR42685:SF22">
    <property type="entry name" value="CONDITIONED MEDIUM FACTOR RECEPTOR 1"/>
    <property type="match status" value="1"/>
</dbReference>
<dbReference type="InterPro" id="IPR002938">
    <property type="entry name" value="FAD-bd"/>
</dbReference>
<dbReference type="EMBL" id="BSUJ01000001">
    <property type="protein sequence ID" value="GMA18236.1"/>
    <property type="molecule type" value="Genomic_DNA"/>
</dbReference>
<comment type="caution">
    <text evidence="2">The sequence shown here is derived from an EMBL/GenBank/DDBJ whole genome shotgun (WGS) entry which is preliminary data.</text>
</comment>
<dbReference type="NCBIfam" id="TIGR02032">
    <property type="entry name" value="GG-red-SF"/>
    <property type="match status" value="1"/>
</dbReference>
<dbReference type="Proteomes" id="UP001157109">
    <property type="component" value="Unassembled WGS sequence"/>
</dbReference>
<organism evidence="2 3">
    <name type="scientific">Arsenicicoccus piscis</name>
    <dbReference type="NCBI Taxonomy" id="673954"/>
    <lineage>
        <taxon>Bacteria</taxon>
        <taxon>Bacillati</taxon>
        <taxon>Actinomycetota</taxon>
        <taxon>Actinomycetes</taxon>
        <taxon>Micrococcales</taxon>
        <taxon>Intrasporangiaceae</taxon>
        <taxon>Arsenicicoccus</taxon>
    </lineage>
</organism>
<dbReference type="PANTHER" id="PTHR42685">
    <property type="entry name" value="GERANYLGERANYL DIPHOSPHATE REDUCTASE"/>
    <property type="match status" value="1"/>
</dbReference>
<dbReference type="InterPro" id="IPR050407">
    <property type="entry name" value="Geranylgeranyl_reductase"/>
</dbReference>
<protein>
    <submittedName>
        <fullName evidence="2">Drug:proton antiporter</fullName>
    </submittedName>
</protein>
<dbReference type="Pfam" id="PF01494">
    <property type="entry name" value="FAD_binding_3"/>
    <property type="match status" value="1"/>
</dbReference>
<evidence type="ECO:0000313" key="2">
    <source>
        <dbReference type="EMBL" id="GMA18236.1"/>
    </source>
</evidence>
<name>A0ABQ6HI54_9MICO</name>
<dbReference type="SUPFAM" id="SSF51905">
    <property type="entry name" value="FAD/NAD(P)-binding domain"/>
    <property type="match status" value="1"/>
</dbReference>
<keyword evidence="3" id="KW-1185">Reference proteome</keyword>
<gene>
    <name evidence="2" type="ORF">GCM10025862_02570</name>
</gene>
<feature type="domain" description="FAD-binding" evidence="1">
    <location>
        <begin position="9"/>
        <end position="184"/>
    </location>
</feature>
<dbReference type="RefSeq" id="WP_420914140.1">
    <property type="nucleotide sequence ID" value="NZ_BSUJ01000001.1"/>
</dbReference>
<dbReference type="InterPro" id="IPR011777">
    <property type="entry name" value="Geranylgeranyl_Rdtase_fam"/>
</dbReference>
<evidence type="ECO:0000259" key="1">
    <source>
        <dbReference type="Pfam" id="PF01494"/>
    </source>
</evidence>
<dbReference type="InterPro" id="IPR036188">
    <property type="entry name" value="FAD/NAD-bd_sf"/>
</dbReference>
<proteinExistence type="predicted"/>
<sequence length="442" mass="47578">MTTTMPSTADVIVVGAGPGGAAAAAHLAQAGVDVLLLEKAAFPRDKICGDGLTPRACRELVALGLAAPQTQGWARNKGLRIVGAGQTFELDWPGSAAFPDHGYVRDRMRLDETLARHAVDRGATLLERRSVTGPILEDGRVVGVTAKVLGEDGRATGAVEEFRAPVVIAADGVSSRMGIRTGREKREDRPMGVAVRAYYESELRSADDYMESWLELWVPEDPTVDPAAMADPATKKILLPGYGWLFPLGDGRVNVGLGMLDTSPAFGHVDYKDIMRRWVATLPPEWGISEQTRVGEIRGAALPMAFNRQPLYADGLLLVGDAGGMVNPFNGEGIDYAMESGRHAAEIIVQALARPEGPDRERVLRSYEQVMKASLGGYFTLGRGFAYLIGKPEVMRLAVKYGLPRRTLMRLLLKVMANLADPHGRTAGDRLVKALSKVAPAA</sequence>
<accession>A0ABQ6HI54</accession>
<dbReference type="PRINTS" id="PR00420">
    <property type="entry name" value="RNGMNOXGNASE"/>
</dbReference>
<reference evidence="3" key="1">
    <citation type="journal article" date="2019" name="Int. J. Syst. Evol. Microbiol.">
        <title>The Global Catalogue of Microorganisms (GCM) 10K type strain sequencing project: providing services to taxonomists for standard genome sequencing and annotation.</title>
        <authorList>
            <consortium name="The Broad Institute Genomics Platform"/>
            <consortium name="The Broad Institute Genome Sequencing Center for Infectious Disease"/>
            <person name="Wu L."/>
            <person name="Ma J."/>
        </authorList>
    </citation>
    <scope>NUCLEOTIDE SEQUENCE [LARGE SCALE GENOMIC DNA]</scope>
    <source>
        <strain evidence="3">NBRC 105830</strain>
    </source>
</reference>